<evidence type="ECO:0000256" key="1">
    <source>
        <dbReference type="SAM" id="MobiDB-lite"/>
    </source>
</evidence>
<reference evidence="3" key="1">
    <citation type="submission" date="2022-11" db="UniProtKB">
        <authorList>
            <consortium name="WormBaseParasite"/>
        </authorList>
    </citation>
    <scope>IDENTIFICATION</scope>
</reference>
<dbReference type="Proteomes" id="UP000887574">
    <property type="component" value="Unplaced"/>
</dbReference>
<dbReference type="WBParaSite" id="jg23971">
    <property type="protein sequence ID" value="jg23971"/>
    <property type="gene ID" value="jg23971"/>
</dbReference>
<feature type="compositionally biased region" description="Basic and acidic residues" evidence="1">
    <location>
        <begin position="46"/>
        <end position="58"/>
    </location>
</feature>
<proteinExistence type="predicted"/>
<feature type="compositionally biased region" description="Polar residues" evidence="1">
    <location>
        <begin position="59"/>
        <end position="68"/>
    </location>
</feature>
<protein>
    <submittedName>
        <fullName evidence="3">BED-type domain-containing protein</fullName>
    </submittedName>
</protein>
<keyword evidence="2" id="KW-1185">Reference proteome</keyword>
<evidence type="ECO:0000313" key="3">
    <source>
        <dbReference type="WBParaSite" id="jg23971"/>
    </source>
</evidence>
<accession>A0A915DY73</accession>
<organism evidence="2 3">
    <name type="scientific">Ditylenchus dipsaci</name>
    <dbReference type="NCBI Taxonomy" id="166011"/>
    <lineage>
        <taxon>Eukaryota</taxon>
        <taxon>Metazoa</taxon>
        <taxon>Ecdysozoa</taxon>
        <taxon>Nematoda</taxon>
        <taxon>Chromadorea</taxon>
        <taxon>Rhabditida</taxon>
        <taxon>Tylenchina</taxon>
        <taxon>Tylenchomorpha</taxon>
        <taxon>Sphaerularioidea</taxon>
        <taxon>Anguinidae</taxon>
        <taxon>Anguininae</taxon>
        <taxon>Ditylenchus</taxon>
    </lineage>
</organism>
<name>A0A915DY73_9BILA</name>
<feature type="region of interest" description="Disordered" evidence="1">
    <location>
        <begin position="46"/>
        <end position="68"/>
    </location>
</feature>
<sequence>MSLDRKLHWSWQFFDESEEEIDGKTVAVTHCKFCTQRYRDNATKIDEAPHRTVSKDRTGSAQYYQNAG</sequence>
<evidence type="ECO:0000313" key="2">
    <source>
        <dbReference type="Proteomes" id="UP000887574"/>
    </source>
</evidence>
<dbReference type="AlphaFoldDB" id="A0A915DY73"/>